<feature type="compositionally biased region" description="Basic residues" evidence="1">
    <location>
        <begin position="220"/>
        <end position="236"/>
    </location>
</feature>
<gene>
    <name evidence="2" type="ORF">AVDCRST_MAG10-817</name>
</gene>
<dbReference type="GO" id="GO:0004781">
    <property type="term" value="F:sulfate adenylyltransferase (ATP) activity"/>
    <property type="evidence" value="ECO:0007669"/>
    <property type="project" value="UniProtKB-EC"/>
</dbReference>
<feature type="non-terminal residue" evidence="2">
    <location>
        <position position="414"/>
    </location>
</feature>
<feature type="compositionally biased region" description="Basic residues" evidence="1">
    <location>
        <begin position="386"/>
        <end position="407"/>
    </location>
</feature>
<feature type="compositionally biased region" description="Basic residues" evidence="1">
    <location>
        <begin position="44"/>
        <end position="59"/>
    </location>
</feature>
<feature type="non-terminal residue" evidence="2">
    <location>
        <position position="1"/>
    </location>
</feature>
<feature type="compositionally biased region" description="Basic residues" evidence="1">
    <location>
        <begin position="170"/>
        <end position="189"/>
    </location>
</feature>
<sequence>GASAPGHGRLRRRRQEHTDRAAAVRLEGHLRGPAGVGGAGQRPARPRVHQPCPPHRRPAGRAGAGNHHRRRLPLLRHAQAEVHHRRHPRPRAVHPQHGHRGVHGRRRGRPRRRPQGSPRAVPSPRVHRHPPAHPPPGRGGEQDGPRRLGRRPLPQHRRRLLRVLRQPARGGRRHLHPALRAPGRQRRGPLRADALVRGAAAARAPRDGPHRRGPQPGRHAVPRPVRHPTHVRRPPRLPRLCRAGGRRRDPGRRPRDGPSLGSALPGGRDRHLRRAHRGSVHRDVGHRAPHRRHRRVAGRHARARRRPALHQPGRRGGRVLDDRPASAPGWAVRHQAHHPLGPSHGGRPPLPARHQHPRARRDGRRPQLERDREGAPTGDRADHARPLRRQPHHRQLHPCRRSHQCHRRCGDDRL</sequence>
<feature type="compositionally biased region" description="Basic residues" evidence="1">
    <location>
        <begin position="147"/>
        <end position="162"/>
    </location>
</feature>
<feature type="region of interest" description="Disordered" evidence="1">
    <location>
        <begin position="1"/>
        <end position="67"/>
    </location>
</feature>
<accession>A0A6J4HHD8</accession>
<feature type="compositionally biased region" description="Basic residues" evidence="1">
    <location>
        <begin position="287"/>
        <end position="317"/>
    </location>
</feature>
<proteinExistence type="predicted"/>
<feature type="compositionally biased region" description="Basic and acidic residues" evidence="1">
    <location>
        <begin position="364"/>
        <end position="385"/>
    </location>
</feature>
<feature type="compositionally biased region" description="Low complexity" evidence="1">
    <location>
        <begin position="191"/>
        <end position="203"/>
    </location>
</feature>
<feature type="compositionally biased region" description="Basic and acidic residues" evidence="1">
    <location>
        <begin position="16"/>
        <end position="30"/>
    </location>
</feature>
<feature type="compositionally biased region" description="Basic and acidic residues" evidence="1">
    <location>
        <begin position="246"/>
        <end position="256"/>
    </location>
</feature>
<protein>
    <submittedName>
        <fullName evidence="2">Sulfate adenylyltransferase subunit 1</fullName>
        <ecNumber evidence="2">2.7.7.4</ecNumber>
    </submittedName>
</protein>
<feature type="compositionally biased region" description="Basic residues" evidence="1">
    <location>
        <begin position="270"/>
        <end position="279"/>
    </location>
</feature>
<feature type="compositionally biased region" description="Basic residues" evidence="1">
    <location>
        <begin position="83"/>
        <end position="114"/>
    </location>
</feature>
<feature type="compositionally biased region" description="Low complexity" evidence="1">
    <location>
        <begin position="115"/>
        <end position="124"/>
    </location>
</feature>
<keyword evidence="2" id="KW-0808">Transferase</keyword>
<dbReference type="AlphaFoldDB" id="A0A6J4HHD8"/>
<feature type="region of interest" description="Disordered" evidence="1">
    <location>
        <begin position="80"/>
        <end position="414"/>
    </location>
</feature>
<reference evidence="2" key="1">
    <citation type="submission" date="2020-02" db="EMBL/GenBank/DDBJ databases">
        <authorList>
            <person name="Meier V. D."/>
        </authorList>
    </citation>
    <scope>NUCLEOTIDE SEQUENCE</scope>
    <source>
        <strain evidence="2">AVDCRST_MAG10</strain>
    </source>
</reference>
<organism evidence="2">
    <name type="scientific">uncultured Acidimicrobiales bacterium</name>
    <dbReference type="NCBI Taxonomy" id="310071"/>
    <lineage>
        <taxon>Bacteria</taxon>
        <taxon>Bacillati</taxon>
        <taxon>Actinomycetota</taxon>
        <taxon>Acidimicrobiia</taxon>
        <taxon>Acidimicrobiales</taxon>
        <taxon>environmental samples</taxon>
    </lineage>
</organism>
<evidence type="ECO:0000256" key="1">
    <source>
        <dbReference type="SAM" id="MobiDB-lite"/>
    </source>
</evidence>
<feature type="compositionally biased region" description="Basic residues" evidence="1">
    <location>
        <begin position="353"/>
        <end position="363"/>
    </location>
</feature>
<evidence type="ECO:0000313" key="2">
    <source>
        <dbReference type="EMBL" id="CAA9223860.1"/>
    </source>
</evidence>
<dbReference type="EC" id="2.7.7.4" evidence="2"/>
<keyword evidence="2" id="KW-0548">Nucleotidyltransferase</keyword>
<name>A0A6J4HHD8_9ACTN</name>
<dbReference type="EMBL" id="CADCTB010000054">
    <property type="protein sequence ID" value="CAA9223860.1"/>
    <property type="molecule type" value="Genomic_DNA"/>
</dbReference>